<dbReference type="EMBL" id="ML211006">
    <property type="protein sequence ID" value="TFK92030.1"/>
    <property type="molecule type" value="Genomic_DNA"/>
</dbReference>
<feature type="chain" id="PRO_5022851997" evidence="1">
    <location>
        <begin position="21"/>
        <end position="89"/>
    </location>
</feature>
<keyword evidence="1" id="KW-0732">Signal</keyword>
<evidence type="ECO:0000313" key="2">
    <source>
        <dbReference type="EMBL" id="TFK92030.1"/>
    </source>
</evidence>
<evidence type="ECO:0000256" key="1">
    <source>
        <dbReference type="SAM" id="SignalP"/>
    </source>
</evidence>
<organism evidence="2 3">
    <name type="scientific">Polyporus arcularius HHB13444</name>
    <dbReference type="NCBI Taxonomy" id="1314778"/>
    <lineage>
        <taxon>Eukaryota</taxon>
        <taxon>Fungi</taxon>
        <taxon>Dikarya</taxon>
        <taxon>Basidiomycota</taxon>
        <taxon>Agaricomycotina</taxon>
        <taxon>Agaricomycetes</taxon>
        <taxon>Polyporales</taxon>
        <taxon>Polyporaceae</taxon>
        <taxon>Polyporus</taxon>
    </lineage>
</organism>
<dbReference type="AlphaFoldDB" id="A0A5C3PUE6"/>
<dbReference type="InParanoid" id="A0A5C3PUE6"/>
<evidence type="ECO:0000313" key="3">
    <source>
        <dbReference type="Proteomes" id="UP000308197"/>
    </source>
</evidence>
<sequence length="89" mass="10401">MKTPAASVLDILRLLARATAYDTARSTRYNQHEYEYIATRQHGDTLIKQDEYSHIDSINRKVDCMDGYRVSGMNVDREMRTPEHKPMRP</sequence>
<accession>A0A5C3PUE6</accession>
<protein>
    <submittedName>
        <fullName evidence="2">Uncharacterized protein</fullName>
    </submittedName>
</protein>
<reference evidence="2 3" key="1">
    <citation type="journal article" date="2019" name="Nat. Ecol. Evol.">
        <title>Megaphylogeny resolves global patterns of mushroom evolution.</title>
        <authorList>
            <person name="Varga T."/>
            <person name="Krizsan K."/>
            <person name="Foldi C."/>
            <person name="Dima B."/>
            <person name="Sanchez-Garcia M."/>
            <person name="Sanchez-Ramirez S."/>
            <person name="Szollosi G.J."/>
            <person name="Szarkandi J.G."/>
            <person name="Papp V."/>
            <person name="Albert L."/>
            <person name="Andreopoulos W."/>
            <person name="Angelini C."/>
            <person name="Antonin V."/>
            <person name="Barry K.W."/>
            <person name="Bougher N.L."/>
            <person name="Buchanan P."/>
            <person name="Buyck B."/>
            <person name="Bense V."/>
            <person name="Catcheside P."/>
            <person name="Chovatia M."/>
            <person name="Cooper J."/>
            <person name="Damon W."/>
            <person name="Desjardin D."/>
            <person name="Finy P."/>
            <person name="Geml J."/>
            <person name="Haridas S."/>
            <person name="Hughes K."/>
            <person name="Justo A."/>
            <person name="Karasinski D."/>
            <person name="Kautmanova I."/>
            <person name="Kiss B."/>
            <person name="Kocsube S."/>
            <person name="Kotiranta H."/>
            <person name="LaButti K.M."/>
            <person name="Lechner B.E."/>
            <person name="Liimatainen K."/>
            <person name="Lipzen A."/>
            <person name="Lukacs Z."/>
            <person name="Mihaltcheva S."/>
            <person name="Morgado L.N."/>
            <person name="Niskanen T."/>
            <person name="Noordeloos M.E."/>
            <person name="Ohm R.A."/>
            <person name="Ortiz-Santana B."/>
            <person name="Ovrebo C."/>
            <person name="Racz N."/>
            <person name="Riley R."/>
            <person name="Savchenko A."/>
            <person name="Shiryaev A."/>
            <person name="Soop K."/>
            <person name="Spirin V."/>
            <person name="Szebenyi C."/>
            <person name="Tomsovsky M."/>
            <person name="Tulloss R.E."/>
            <person name="Uehling J."/>
            <person name="Grigoriev I.V."/>
            <person name="Vagvolgyi C."/>
            <person name="Papp T."/>
            <person name="Martin F.M."/>
            <person name="Miettinen O."/>
            <person name="Hibbett D.S."/>
            <person name="Nagy L.G."/>
        </authorList>
    </citation>
    <scope>NUCLEOTIDE SEQUENCE [LARGE SCALE GENOMIC DNA]</scope>
    <source>
        <strain evidence="2 3">HHB13444</strain>
    </source>
</reference>
<proteinExistence type="predicted"/>
<feature type="signal peptide" evidence="1">
    <location>
        <begin position="1"/>
        <end position="20"/>
    </location>
</feature>
<name>A0A5C3PUE6_9APHY</name>
<dbReference type="Proteomes" id="UP000308197">
    <property type="component" value="Unassembled WGS sequence"/>
</dbReference>
<gene>
    <name evidence="2" type="ORF">K466DRAFT_265456</name>
</gene>
<keyword evidence="3" id="KW-1185">Reference proteome</keyword>